<dbReference type="Pfam" id="PF24681">
    <property type="entry name" value="Kelch_KLHDC2_KLHL20_DRC7"/>
    <property type="match status" value="1"/>
</dbReference>
<dbReference type="Gene3D" id="2.120.10.80">
    <property type="entry name" value="Kelch-type beta propeller"/>
    <property type="match status" value="1"/>
</dbReference>
<keyword evidence="2" id="KW-0677">Repeat</keyword>
<evidence type="ECO:0000313" key="3">
    <source>
        <dbReference type="EMBL" id="OHT02567.1"/>
    </source>
</evidence>
<dbReference type="PANTHER" id="PTHR46228">
    <property type="entry name" value="KELCH DOMAIN-CONTAINING PROTEIN"/>
    <property type="match status" value="1"/>
</dbReference>
<comment type="caution">
    <text evidence="3">The sequence shown here is derived from an EMBL/GenBank/DDBJ whole genome shotgun (WGS) entry which is preliminary data.</text>
</comment>
<dbReference type="OrthoDB" id="10251809at2759"/>
<name>A0A1J4JTW2_9EUKA</name>
<dbReference type="InterPro" id="IPR015915">
    <property type="entry name" value="Kelch-typ_b-propeller"/>
</dbReference>
<proteinExistence type="predicted"/>
<keyword evidence="1" id="KW-0880">Kelch repeat</keyword>
<evidence type="ECO:0000256" key="2">
    <source>
        <dbReference type="ARBA" id="ARBA00022737"/>
    </source>
</evidence>
<dbReference type="RefSeq" id="XP_068355703.1">
    <property type="nucleotide sequence ID" value="XM_068507224.1"/>
</dbReference>
<gene>
    <name evidence="3" type="ORF">TRFO_30223</name>
</gene>
<dbReference type="Pfam" id="PF01344">
    <property type="entry name" value="Kelch_1"/>
    <property type="match status" value="1"/>
</dbReference>
<dbReference type="PANTHER" id="PTHR46228:SF2">
    <property type="entry name" value="KELCH REPEAT PROTEIN (AFU_ORTHOLOGUE AFUA_4G14350)"/>
    <property type="match status" value="1"/>
</dbReference>
<evidence type="ECO:0000256" key="1">
    <source>
        <dbReference type="ARBA" id="ARBA00022441"/>
    </source>
</evidence>
<sequence length="376" mass="42899">MDKKITSYHSFYRMGQEQSTAGRKRSNSYATVGLMQQALIKEAIDNFHGTKSNAICSIINPTGSIPLKRESHFACYDYKNHTLYAGYGLGLGNTQYNNVYYINTQDIVWKQLNLTGNPVSPRYGANAAFDGREFIYVFGGYEINSKQYFSDFHRINVKTGRVDAIEYLPTPNAPDARISPFIGHYNNKVFIWGGFNIESGPSTYLHIYDIAERYWRRIDTHHTGNPRSSFTIFDKYMIIYAPQDEQAFAVIDMDAEKFTYIDCNTPNAPAFDLFKPGVCFDGEYIYVIGGRSRVNYSRVHAFSMQNRYWSVLNVEPDDVAFSRRSGVKNEHGEFYLPSVDSFTAVCDGDRIMGFLGNIVEKLVFVLKVDKNILKAI</sequence>
<accession>A0A1J4JTW2</accession>
<dbReference type="InterPro" id="IPR006652">
    <property type="entry name" value="Kelch_1"/>
</dbReference>
<organism evidence="3 4">
    <name type="scientific">Tritrichomonas foetus</name>
    <dbReference type="NCBI Taxonomy" id="1144522"/>
    <lineage>
        <taxon>Eukaryota</taxon>
        <taxon>Metamonada</taxon>
        <taxon>Parabasalia</taxon>
        <taxon>Tritrichomonadida</taxon>
        <taxon>Tritrichomonadidae</taxon>
        <taxon>Tritrichomonas</taxon>
    </lineage>
</organism>
<dbReference type="VEuPathDB" id="TrichDB:TRFO_30223"/>
<dbReference type="GeneID" id="94841928"/>
<dbReference type="SUPFAM" id="SSF117281">
    <property type="entry name" value="Kelch motif"/>
    <property type="match status" value="1"/>
</dbReference>
<keyword evidence="4" id="KW-1185">Reference proteome</keyword>
<dbReference type="EMBL" id="MLAK01000861">
    <property type="protein sequence ID" value="OHT02567.1"/>
    <property type="molecule type" value="Genomic_DNA"/>
</dbReference>
<dbReference type="AlphaFoldDB" id="A0A1J4JTW2"/>
<dbReference type="Proteomes" id="UP000179807">
    <property type="component" value="Unassembled WGS sequence"/>
</dbReference>
<protein>
    <submittedName>
        <fullName evidence="3">Kelch repeat protein</fullName>
    </submittedName>
</protein>
<reference evidence="3" key="1">
    <citation type="submission" date="2016-10" db="EMBL/GenBank/DDBJ databases">
        <authorList>
            <person name="Benchimol M."/>
            <person name="Almeida L.G."/>
            <person name="Vasconcelos A.T."/>
            <person name="Perreira-Neves A."/>
            <person name="Rosa I.A."/>
            <person name="Tasca T."/>
            <person name="Bogo M.R."/>
            <person name="de Souza W."/>
        </authorList>
    </citation>
    <scope>NUCLEOTIDE SEQUENCE [LARGE SCALE GENOMIC DNA]</scope>
    <source>
        <strain evidence="3">K</strain>
    </source>
</reference>
<evidence type="ECO:0000313" key="4">
    <source>
        <dbReference type="Proteomes" id="UP000179807"/>
    </source>
</evidence>